<dbReference type="KEGG" id="aez:C3E78_13935"/>
<dbReference type="Proteomes" id="UP000244384">
    <property type="component" value="Chromosome"/>
</dbReference>
<proteinExistence type="predicted"/>
<organism evidence="1 2">
    <name type="scientific">Aeromicrobium chenweiae</name>
    <dbReference type="NCBI Taxonomy" id="2079793"/>
    <lineage>
        <taxon>Bacteria</taxon>
        <taxon>Bacillati</taxon>
        <taxon>Actinomycetota</taxon>
        <taxon>Actinomycetes</taxon>
        <taxon>Propionibacteriales</taxon>
        <taxon>Nocardioidaceae</taxon>
        <taxon>Aeromicrobium</taxon>
    </lineage>
</organism>
<name>A0A2S0WPP6_9ACTN</name>
<dbReference type="AlphaFoldDB" id="A0A2S0WPP6"/>
<reference evidence="2" key="1">
    <citation type="submission" date="2018-01" db="EMBL/GenBank/DDBJ databases">
        <authorList>
            <person name="Li J."/>
        </authorList>
    </citation>
    <scope>NUCLEOTIDE SEQUENCE [LARGE SCALE GENOMIC DNA]</scope>
    <source>
        <strain evidence="2">592</strain>
    </source>
</reference>
<accession>A0A2S0WPP6</accession>
<keyword evidence="2" id="KW-1185">Reference proteome</keyword>
<dbReference type="EMBL" id="CP026952">
    <property type="protein sequence ID" value="AWB93214.1"/>
    <property type="molecule type" value="Genomic_DNA"/>
</dbReference>
<protein>
    <submittedName>
        <fullName evidence="1">Uncharacterized protein</fullName>
    </submittedName>
</protein>
<evidence type="ECO:0000313" key="1">
    <source>
        <dbReference type="EMBL" id="AWB93214.1"/>
    </source>
</evidence>
<evidence type="ECO:0000313" key="2">
    <source>
        <dbReference type="Proteomes" id="UP000244384"/>
    </source>
</evidence>
<gene>
    <name evidence="1" type="ORF">C3E78_13935</name>
</gene>
<sequence>MAPVVVRSLSMTLRPLADLSAADWLLADPAPVALRARVGPSGFAAYARVLHSTSGEGDRLEGHLDGALLAALVDVLGHHTTTPDECYFALWEGYGDIHGGEAAGFLTAFSGPLRWPGRIFTKEKPKAPPPPAFPPQVMAGPLLTVNGEEHFLFTGPLRDAGQWGAASYGAGVPRDINSPNLMWPADRAWFVTTGIEGTWTGVGGTESLIATLLQDPRLEVVRQRYDEAALR</sequence>